<reference evidence="2 3" key="1">
    <citation type="journal article" date="2021" name="J. Hered.">
        <title>A chromosome-level genome assembly of the parasitoid wasp, Cotesia glomerata (Hymenoptera: Braconidae).</title>
        <authorList>
            <person name="Pinto B.J."/>
            <person name="Weis J.J."/>
            <person name="Gamble T."/>
            <person name="Ode P.J."/>
            <person name="Paul R."/>
            <person name="Zaspel J.M."/>
        </authorList>
    </citation>
    <scope>NUCLEOTIDE SEQUENCE [LARGE SCALE GENOMIC DNA]</scope>
    <source>
        <strain evidence="2">CgM1</strain>
    </source>
</reference>
<dbReference type="GO" id="GO:0004523">
    <property type="term" value="F:RNA-DNA hybrid ribonuclease activity"/>
    <property type="evidence" value="ECO:0007669"/>
    <property type="project" value="InterPro"/>
</dbReference>
<gene>
    <name evidence="2" type="ORF">KQX54_014136</name>
</gene>
<evidence type="ECO:0000313" key="3">
    <source>
        <dbReference type="Proteomes" id="UP000826195"/>
    </source>
</evidence>
<keyword evidence="3" id="KW-1185">Reference proteome</keyword>
<dbReference type="Pfam" id="PF00075">
    <property type="entry name" value="RNase_H"/>
    <property type="match status" value="1"/>
</dbReference>
<dbReference type="Gene3D" id="3.30.420.10">
    <property type="entry name" value="Ribonuclease H-like superfamily/Ribonuclease H"/>
    <property type="match status" value="1"/>
</dbReference>
<dbReference type="InterPro" id="IPR002156">
    <property type="entry name" value="RNaseH_domain"/>
</dbReference>
<name>A0AAV7I5X0_COTGL</name>
<comment type="caution">
    <text evidence="2">The sequence shown here is derived from an EMBL/GenBank/DDBJ whole genome shotgun (WGS) entry which is preliminary data.</text>
</comment>
<protein>
    <recommendedName>
        <fullName evidence="1">RNase H type-1 domain-containing protein</fullName>
    </recommendedName>
</protein>
<sequence length="175" mass="20292">MSDKPGTDIIYSIKNAKTKPPRVRLKKVSEELRINVPQALPRKQSSPPWEKFPNIINTELADLQRNTTVQQTYQDLFAAVMENNLINNNRRIELVWIPSHQGINGNEEADQLAKEATNKDTIDELPIVMIQDTKKLVKKIILTYWNDWWIKECKTDLGEIRESIMEPNPVDAFPR</sequence>
<accession>A0AAV7I5X0</accession>
<dbReference type="GO" id="GO:0003676">
    <property type="term" value="F:nucleic acid binding"/>
    <property type="evidence" value="ECO:0007669"/>
    <property type="project" value="InterPro"/>
</dbReference>
<dbReference type="Proteomes" id="UP000826195">
    <property type="component" value="Unassembled WGS sequence"/>
</dbReference>
<dbReference type="InterPro" id="IPR012337">
    <property type="entry name" value="RNaseH-like_sf"/>
</dbReference>
<evidence type="ECO:0000313" key="2">
    <source>
        <dbReference type="EMBL" id="KAH0546714.1"/>
    </source>
</evidence>
<organism evidence="2 3">
    <name type="scientific">Cotesia glomerata</name>
    <name type="common">Lepidopteran parasitic wasp</name>
    <name type="synonym">Apanteles glomeratus</name>
    <dbReference type="NCBI Taxonomy" id="32391"/>
    <lineage>
        <taxon>Eukaryota</taxon>
        <taxon>Metazoa</taxon>
        <taxon>Ecdysozoa</taxon>
        <taxon>Arthropoda</taxon>
        <taxon>Hexapoda</taxon>
        <taxon>Insecta</taxon>
        <taxon>Pterygota</taxon>
        <taxon>Neoptera</taxon>
        <taxon>Endopterygota</taxon>
        <taxon>Hymenoptera</taxon>
        <taxon>Apocrita</taxon>
        <taxon>Ichneumonoidea</taxon>
        <taxon>Braconidae</taxon>
        <taxon>Microgastrinae</taxon>
        <taxon>Cotesia</taxon>
    </lineage>
</organism>
<dbReference type="SUPFAM" id="SSF53098">
    <property type="entry name" value="Ribonuclease H-like"/>
    <property type="match status" value="1"/>
</dbReference>
<evidence type="ECO:0000259" key="1">
    <source>
        <dbReference type="Pfam" id="PF00075"/>
    </source>
</evidence>
<proteinExistence type="predicted"/>
<feature type="domain" description="RNase H type-1" evidence="1">
    <location>
        <begin position="64"/>
        <end position="116"/>
    </location>
</feature>
<dbReference type="InterPro" id="IPR036397">
    <property type="entry name" value="RNaseH_sf"/>
</dbReference>
<dbReference type="AlphaFoldDB" id="A0AAV7I5X0"/>
<dbReference type="EMBL" id="JAHXZJ010002237">
    <property type="protein sequence ID" value="KAH0546714.1"/>
    <property type="molecule type" value="Genomic_DNA"/>
</dbReference>